<dbReference type="OrthoDB" id="9944048at2"/>
<organism evidence="2 3">
    <name type="scientific">Nocardia amikacinitolerans</name>
    <dbReference type="NCBI Taxonomy" id="756689"/>
    <lineage>
        <taxon>Bacteria</taxon>
        <taxon>Bacillati</taxon>
        <taxon>Actinomycetota</taxon>
        <taxon>Actinomycetes</taxon>
        <taxon>Mycobacteriales</taxon>
        <taxon>Nocardiaceae</taxon>
        <taxon>Nocardia</taxon>
    </lineage>
</organism>
<keyword evidence="1" id="KW-0812">Transmembrane</keyword>
<accession>A0A285L9A7</accession>
<dbReference type="RefSeq" id="WP_097245538.1">
    <property type="nucleotide sequence ID" value="NZ_JAMTCV010000015.1"/>
</dbReference>
<dbReference type="Proteomes" id="UP000219565">
    <property type="component" value="Unassembled WGS sequence"/>
</dbReference>
<proteinExistence type="predicted"/>
<keyword evidence="3" id="KW-1185">Reference proteome</keyword>
<feature type="transmembrane region" description="Helical" evidence="1">
    <location>
        <begin position="36"/>
        <end position="60"/>
    </location>
</feature>
<evidence type="ECO:0000313" key="3">
    <source>
        <dbReference type="Proteomes" id="UP000219565"/>
    </source>
</evidence>
<keyword evidence="1" id="KW-0472">Membrane</keyword>
<protein>
    <submittedName>
        <fullName evidence="2">Uncharacterized protein</fullName>
    </submittedName>
</protein>
<evidence type="ECO:0000256" key="1">
    <source>
        <dbReference type="SAM" id="Phobius"/>
    </source>
</evidence>
<evidence type="ECO:0000313" key="2">
    <source>
        <dbReference type="EMBL" id="SNY81545.1"/>
    </source>
</evidence>
<keyword evidence="1" id="KW-1133">Transmembrane helix</keyword>
<reference evidence="2 3" key="1">
    <citation type="submission" date="2017-09" db="EMBL/GenBank/DDBJ databases">
        <authorList>
            <person name="Ehlers B."/>
            <person name="Leendertz F.H."/>
        </authorList>
    </citation>
    <scope>NUCLEOTIDE SEQUENCE [LARGE SCALE GENOMIC DNA]</scope>
    <source>
        <strain evidence="2 3">DSM 45537</strain>
    </source>
</reference>
<dbReference type="AlphaFoldDB" id="A0A285L9A7"/>
<sequence>MSHVAKRCAGIGVGSGAGYTAASLAMNGDWPSGVEWVVLAAGGILVAVIAALIVLLLAAVGNRRADDPR</sequence>
<name>A0A285L9A7_9NOCA</name>
<dbReference type="EMBL" id="OBEG01000003">
    <property type="protein sequence ID" value="SNY81545.1"/>
    <property type="molecule type" value="Genomic_DNA"/>
</dbReference>
<gene>
    <name evidence="2" type="ORF">SAMN04244553_3144</name>
</gene>